<dbReference type="EMBL" id="JAVDXU010000001">
    <property type="protein sequence ID" value="MDR7267950.1"/>
    <property type="molecule type" value="Genomic_DNA"/>
</dbReference>
<dbReference type="RefSeq" id="WP_310260619.1">
    <property type="nucleotide sequence ID" value="NZ_JAVDXU010000001.1"/>
</dbReference>
<accession>A0ABU1YI70</accession>
<comment type="caution">
    <text evidence="1">The sequence shown here is derived from an EMBL/GenBank/DDBJ whole genome shotgun (WGS) entry which is preliminary data.</text>
</comment>
<organism evidence="1 2">
    <name type="scientific">Roseateles saccharophilus</name>
    <name type="common">Pseudomonas saccharophila</name>
    <dbReference type="NCBI Taxonomy" id="304"/>
    <lineage>
        <taxon>Bacteria</taxon>
        <taxon>Pseudomonadati</taxon>
        <taxon>Pseudomonadota</taxon>
        <taxon>Betaproteobacteria</taxon>
        <taxon>Burkholderiales</taxon>
        <taxon>Sphaerotilaceae</taxon>
        <taxon>Roseateles</taxon>
    </lineage>
</organism>
<evidence type="ECO:0000313" key="1">
    <source>
        <dbReference type="EMBL" id="MDR7267950.1"/>
    </source>
</evidence>
<reference evidence="1 2" key="1">
    <citation type="submission" date="2023-07" db="EMBL/GenBank/DDBJ databases">
        <title>Sorghum-associated microbial communities from plants grown in Nebraska, USA.</title>
        <authorList>
            <person name="Schachtman D."/>
        </authorList>
    </citation>
    <scope>NUCLEOTIDE SEQUENCE [LARGE SCALE GENOMIC DNA]</scope>
    <source>
        <strain evidence="1 2">BE314</strain>
    </source>
</reference>
<protein>
    <submittedName>
        <fullName evidence="1">Type III secretion protein K</fullName>
    </submittedName>
</protein>
<proteinExistence type="predicted"/>
<evidence type="ECO:0000313" key="2">
    <source>
        <dbReference type="Proteomes" id="UP001180453"/>
    </source>
</evidence>
<sequence length="233" mass="26437">MRTLQPAVDPVPPAPEHGPLDMLRLALRNGMHPEDGMHPSWLPPGWPVRHRSIARLGPAGRAVLGQLLRDRGLADESLDLQFDSQLKRVELMDATSLRLLAIYCGFAAHKPLFGLRGGMGSQVRRQALRVADDAVDFVLDRLPQLTHVRVDMQRLQEQPHAAGHVMVQRGYRLLTGTLLPEGPAVLQRVRLKLPQRISRLRVPPLQPRQLEQLRELMLLCIVPERLPQWDWLF</sequence>
<name>A0ABU1YI70_ROSSA</name>
<dbReference type="Proteomes" id="UP001180453">
    <property type="component" value="Unassembled WGS sequence"/>
</dbReference>
<keyword evidence="2" id="KW-1185">Reference proteome</keyword>
<gene>
    <name evidence="1" type="ORF">J2X20_000579</name>
</gene>